<feature type="transmembrane region" description="Helical" evidence="6">
    <location>
        <begin position="251"/>
        <end position="272"/>
    </location>
</feature>
<evidence type="ECO:0000256" key="6">
    <source>
        <dbReference type="SAM" id="Phobius"/>
    </source>
</evidence>
<evidence type="ECO:0000256" key="2">
    <source>
        <dbReference type="ARBA" id="ARBA00007802"/>
    </source>
</evidence>
<dbReference type="RefSeq" id="WP_151610554.1">
    <property type="nucleotide sequence ID" value="NZ_WBVX01000024.1"/>
</dbReference>
<evidence type="ECO:0000256" key="3">
    <source>
        <dbReference type="ARBA" id="ARBA00022692"/>
    </source>
</evidence>
<protein>
    <submittedName>
        <fullName evidence="7">Type IV secretion system protein</fullName>
    </submittedName>
</protein>
<comment type="subcellular location">
    <subcellularLocation>
        <location evidence="1">Membrane</location>
        <topology evidence="1">Multi-pass membrane protein</topology>
    </subcellularLocation>
</comment>
<dbReference type="Proteomes" id="UP000481643">
    <property type="component" value="Unassembled WGS sequence"/>
</dbReference>
<proteinExistence type="inferred from homology"/>
<reference evidence="7 8" key="1">
    <citation type="submission" date="2019-09" db="EMBL/GenBank/DDBJ databases">
        <title>Taxonomic organization of the family Brucellaceae based on a phylogenomic approach.</title>
        <authorList>
            <person name="Leclercq S."/>
            <person name="Cloeckaert A."/>
            <person name="Zygmunt M.S."/>
        </authorList>
    </citation>
    <scope>NUCLEOTIDE SEQUENCE [LARGE SCALE GENOMIC DNA]</scope>
    <source>
        <strain evidence="7 8">WS1830</strain>
    </source>
</reference>
<feature type="transmembrane region" description="Helical" evidence="6">
    <location>
        <begin position="208"/>
        <end position="231"/>
    </location>
</feature>
<evidence type="ECO:0000313" key="8">
    <source>
        <dbReference type="Proteomes" id="UP000481643"/>
    </source>
</evidence>
<comment type="caution">
    <text evidence="7">The sequence shown here is derived from an EMBL/GenBank/DDBJ whole genome shotgun (WGS) entry which is preliminary data.</text>
</comment>
<evidence type="ECO:0000256" key="1">
    <source>
        <dbReference type="ARBA" id="ARBA00004141"/>
    </source>
</evidence>
<dbReference type="Pfam" id="PF04610">
    <property type="entry name" value="TrbL"/>
    <property type="match status" value="1"/>
</dbReference>
<feature type="transmembrane region" description="Helical" evidence="6">
    <location>
        <begin position="145"/>
        <end position="167"/>
    </location>
</feature>
<evidence type="ECO:0000313" key="7">
    <source>
        <dbReference type="EMBL" id="KAB2681167.1"/>
    </source>
</evidence>
<feature type="transmembrane region" description="Helical" evidence="6">
    <location>
        <begin position="174"/>
        <end position="196"/>
    </location>
</feature>
<dbReference type="GO" id="GO:0030255">
    <property type="term" value="P:protein secretion by the type IV secretion system"/>
    <property type="evidence" value="ECO:0007669"/>
    <property type="project" value="InterPro"/>
</dbReference>
<accession>A0A6L3YB28</accession>
<gene>
    <name evidence="7" type="ORF">F9L08_19915</name>
</gene>
<evidence type="ECO:0000256" key="4">
    <source>
        <dbReference type="ARBA" id="ARBA00022989"/>
    </source>
</evidence>
<feature type="transmembrane region" description="Helical" evidence="6">
    <location>
        <begin position="27"/>
        <end position="51"/>
    </location>
</feature>
<feature type="transmembrane region" description="Helical" evidence="6">
    <location>
        <begin position="63"/>
        <end position="81"/>
    </location>
</feature>
<dbReference type="AlphaFoldDB" id="A0A6L3YB28"/>
<sequence>MNGIATSILGGIDSIGNSFVSNLYMQLSYALGNVFTGMLTIYIIWWGYTILTGREVLSPIDAVFRLGRVAIIYMMFSRWGVFSETFYKLVQTIPNEVGKVVVGAVSRATGNQLANQDAIPALIDNLFQGAQTVASQVYTGSLFDIFGALLAILVLGCAIIFSGLAMAAIIAAKIILFITIALSPIFIVLWLFRWSARMAEGFLSLTTYLIITQILIYGFLGFYFSLVNLALNTATTGGENVDGMMSTIMPLVLVTIIGIYILTLIPGIASMLNGGGYLDTARSSSAYKKAGRMTFNVSRSSLRGAGGFLRQSASGRQQIAAKAASRKQIQASVKNNSAPMV</sequence>
<dbReference type="GO" id="GO:0016020">
    <property type="term" value="C:membrane"/>
    <property type="evidence" value="ECO:0007669"/>
    <property type="project" value="UniProtKB-SubCell"/>
</dbReference>
<evidence type="ECO:0000256" key="5">
    <source>
        <dbReference type="ARBA" id="ARBA00023136"/>
    </source>
</evidence>
<keyword evidence="3 6" id="KW-0812">Transmembrane</keyword>
<keyword evidence="5 6" id="KW-0472">Membrane</keyword>
<keyword evidence="4 6" id="KW-1133">Transmembrane helix</keyword>
<dbReference type="InterPro" id="IPR007688">
    <property type="entry name" value="Conjugal_tfr_TrbL/VirB6"/>
</dbReference>
<organism evidence="7 8">
    <name type="scientific">Brucella tritici</name>
    <dbReference type="NCBI Taxonomy" id="94626"/>
    <lineage>
        <taxon>Bacteria</taxon>
        <taxon>Pseudomonadati</taxon>
        <taxon>Pseudomonadota</taxon>
        <taxon>Alphaproteobacteria</taxon>
        <taxon>Hyphomicrobiales</taxon>
        <taxon>Brucellaceae</taxon>
        <taxon>Brucella/Ochrobactrum group</taxon>
        <taxon>Brucella</taxon>
    </lineage>
</organism>
<dbReference type="EMBL" id="WBVX01000024">
    <property type="protein sequence ID" value="KAB2681167.1"/>
    <property type="molecule type" value="Genomic_DNA"/>
</dbReference>
<comment type="similarity">
    <text evidence="2">Belongs to the TrbL/VirB6 family.</text>
</comment>
<name>A0A6L3YB28_9HYPH</name>